<comment type="caution">
    <text evidence="1">The sequence shown here is derived from an EMBL/GenBank/DDBJ whole genome shotgun (WGS) entry which is preliminary data.</text>
</comment>
<dbReference type="Proteomes" id="UP001499895">
    <property type="component" value="Unassembled WGS sequence"/>
</dbReference>
<dbReference type="EMBL" id="BAAAHB010000001">
    <property type="protein sequence ID" value="GAA0442654.1"/>
    <property type="molecule type" value="Genomic_DNA"/>
</dbReference>
<gene>
    <name evidence="1" type="ORF">GCM10009544_01760</name>
</gene>
<evidence type="ECO:0000313" key="1">
    <source>
        <dbReference type="EMBL" id="GAA0442654.1"/>
    </source>
</evidence>
<dbReference type="InterPro" id="IPR029039">
    <property type="entry name" value="Flavoprotein-like_sf"/>
</dbReference>
<keyword evidence="2" id="KW-1185">Reference proteome</keyword>
<reference evidence="1 2" key="1">
    <citation type="journal article" date="2019" name="Int. J. Syst. Evol. Microbiol.">
        <title>The Global Catalogue of Microorganisms (GCM) 10K type strain sequencing project: providing services to taxonomists for standard genome sequencing and annotation.</title>
        <authorList>
            <consortium name="The Broad Institute Genomics Platform"/>
            <consortium name="The Broad Institute Genome Sequencing Center for Infectious Disease"/>
            <person name="Wu L."/>
            <person name="Ma J."/>
        </authorList>
    </citation>
    <scope>NUCLEOTIDE SEQUENCE [LARGE SCALE GENOMIC DNA]</scope>
    <source>
        <strain evidence="1 2">JCM 10649</strain>
    </source>
</reference>
<evidence type="ECO:0008006" key="3">
    <source>
        <dbReference type="Google" id="ProtNLM"/>
    </source>
</evidence>
<dbReference type="SUPFAM" id="SSF52218">
    <property type="entry name" value="Flavoproteins"/>
    <property type="match status" value="1"/>
</dbReference>
<organism evidence="1 2">
    <name type="scientific">Streptomyces stramineus</name>
    <dbReference type="NCBI Taxonomy" id="173861"/>
    <lineage>
        <taxon>Bacteria</taxon>
        <taxon>Bacillati</taxon>
        <taxon>Actinomycetota</taxon>
        <taxon>Actinomycetes</taxon>
        <taxon>Kitasatosporales</taxon>
        <taxon>Streptomycetaceae</taxon>
        <taxon>Streptomyces</taxon>
    </lineage>
</organism>
<evidence type="ECO:0000313" key="2">
    <source>
        <dbReference type="Proteomes" id="UP001499895"/>
    </source>
</evidence>
<sequence length="60" mass="6717">MDDFLFHIHRGMLEFVGFQVLDPVVTYGPARMADQERVAALEAVRESVARIAADTRINIG</sequence>
<proteinExistence type="predicted"/>
<dbReference type="Gene3D" id="3.40.50.360">
    <property type="match status" value="1"/>
</dbReference>
<protein>
    <recommendedName>
        <fullName evidence="3">Flavodoxin-like fold domain-containing protein</fullName>
    </recommendedName>
</protein>
<accession>A0ABN0ZCV3</accession>
<name>A0ABN0ZCV3_9ACTN</name>